<organism evidence="3 4">
    <name type="scientific">Nannospalax galili</name>
    <name type="common">Northern Israeli blind subterranean mole rat</name>
    <name type="synonym">Spalax galili</name>
    <dbReference type="NCBI Taxonomy" id="1026970"/>
    <lineage>
        <taxon>Eukaryota</taxon>
        <taxon>Metazoa</taxon>
        <taxon>Chordata</taxon>
        <taxon>Craniata</taxon>
        <taxon>Vertebrata</taxon>
        <taxon>Euteleostomi</taxon>
        <taxon>Mammalia</taxon>
        <taxon>Eutheria</taxon>
        <taxon>Euarchontoglires</taxon>
        <taxon>Glires</taxon>
        <taxon>Rodentia</taxon>
        <taxon>Myomorpha</taxon>
        <taxon>Muroidea</taxon>
        <taxon>Spalacidae</taxon>
        <taxon>Spalacinae</taxon>
        <taxon>Nannospalax</taxon>
    </lineage>
</organism>
<name>A0A8C6RR46_NANGA</name>
<evidence type="ECO:0000313" key="4">
    <source>
        <dbReference type="Proteomes" id="UP000694381"/>
    </source>
</evidence>
<dbReference type="Gene3D" id="3.30.950.30">
    <property type="entry name" value="Schlafen, AAA domain"/>
    <property type="match status" value="1"/>
</dbReference>
<dbReference type="Pfam" id="PF04326">
    <property type="entry name" value="SLFN_AlbA_2"/>
    <property type="match status" value="1"/>
</dbReference>
<protein>
    <submittedName>
        <fullName evidence="3">Schlafen family member 8-like</fullName>
    </submittedName>
</protein>
<dbReference type="FunFam" id="3.30.950.30:FF:000001">
    <property type="entry name" value="Schlafen family member 14"/>
    <property type="match status" value="1"/>
</dbReference>
<gene>
    <name evidence="3" type="primary">LOC103746057</name>
</gene>
<evidence type="ECO:0000259" key="2">
    <source>
        <dbReference type="Pfam" id="PF17057"/>
    </source>
</evidence>
<dbReference type="Proteomes" id="UP000694381">
    <property type="component" value="Unassembled WGS sequence"/>
</dbReference>
<dbReference type="GO" id="GO:0051607">
    <property type="term" value="P:defense response to virus"/>
    <property type="evidence" value="ECO:0007669"/>
    <property type="project" value="TreeGrafter"/>
</dbReference>
<dbReference type="AlphaFoldDB" id="A0A8C6RR46"/>
<sequence>MSTELYSLVVQTSHPDLVIDAGVVTLGEENRKKLDAMRRREEKLRLAQASCALLNSGGGVIKMEMANKDEHPVELGLDLEKSLRELIQSSDLQAFFETKQQGRQLYIFVKSWNCSPEDGSTKPRICSLSSSLYRRSETSVLPLDSREAFSFLKKKKSSVKCSLMENGAPPRKNLRAECQDISELDRALKIFQRERIDYGHKLAFSESTSIEFKQFSTKCIQEYVARIIPEYIPAFANTRGGYLFIGVDDKSKKVLGCKTELVDRDSLETVIAEAISKLPIVHLCSSEAGVSFRTKFIDVYQEKNVCSYLCAIKVEPFCCAVFSEAPKSWMVNKEKGVYRLTAKEWVGMMMDADPGEKGGILSEDFECQLSLSTSPPCCRPVYSRKGLEHKANLQQCLFPVQKISAKQ</sequence>
<dbReference type="PANTHER" id="PTHR12155:SF43">
    <property type="entry name" value="SCHLAFEN FAMILY MEMBER 13"/>
    <property type="match status" value="1"/>
</dbReference>
<accession>A0A8C6RR46</accession>
<reference evidence="3" key="2">
    <citation type="submission" date="2025-09" db="UniProtKB">
        <authorList>
            <consortium name="Ensembl"/>
        </authorList>
    </citation>
    <scope>IDENTIFICATION</scope>
</reference>
<keyword evidence="4" id="KW-1185">Reference proteome</keyword>
<dbReference type="InterPro" id="IPR007421">
    <property type="entry name" value="Schlafen_AlbA_2_dom"/>
</dbReference>
<dbReference type="PANTHER" id="PTHR12155">
    <property type="entry name" value="SCHLAFEN"/>
    <property type="match status" value="1"/>
</dbReference>
<proteinExistence type="predicted"/>
<dbReference type="InterPro" id="IPR031450">
    <property type="entry name" value="Poxin-SLFN/SLFN_N"/>
</dbReference>
<dbReference type="Pfam" id="PF17057">
    <property type="entry name" value="B3R"/>
    <property type="match status" value="1"/>
</dbReference>
<dbReference type="InterPro" id="IPR038461">
    <property type="entry name" value="Schlafen_AlbA_2_dom_sf"/>
</dbReference>
<feature type="domain" description="Schlafen AlbA-2" evidence="1">
    <location>
        <begin position="206"/>
        <end position="330"/>
    </location>
</feature>
<dbReference type="Ensembl" id="ENSNGAT00000026800.1">
    <property type="protein sequence ID" value="ENSNGAP00000021124.1"/>
    <property type="gene ID" value="ENSNGAG00000020404.1"/>
</dbReference>
<feature type="domain" description="Poxin-Schlafen/Schlafen-like N-terminal" evidence="2">
    <location>
        <begin position="90"/>
        <end position="204"/>
    </location>
</feature>
<dbReference type="GO" id="GO:0000049">
    <property type="term" value="F:tRNA binding"/>
    <property type="evidence" value="ECO:0007669"/>
    <property type="project" value="TreeGrafter"/>
</dbReference>
<evidence type="ECO:0000313" key="3">
    <source>
        <dbReference type="Ensembl" id="ENSNGAP00000021124.1"/>
    </source>
</evidence>
<dbReference type="GeneTree" id="ENSGT00410000025651"/>
<dbReference type="InterPro" id="IPR029684">
    <property type="entry name" value="Schlafen"/>
</dbReference>
<reference evidence="3" key="1">
    <citation type="submission" date="2025-08" db="UniProtKB">
        <authorList>
            <consortium name="Ensembl"/>
        </authorList>
    </citation>
    <scope>IDENTIFICATION</scope>
</reference>
<evidence type="ECO:0000259" key="1">
    <source>
        <dbReference type="Pfam" id="PF04326"/>
    </source>
</evidence>